<feature type="domain" description="Solute-binding protein family 5" evidence="2">
    <location>
        <begin position="39"/>
        <end position="301"/>
    </location>
</feature>
<dbReference type="Gene3D" id="3.10.105.10">
    <property type="entry name" value="Dipeptide-binding Protein, Domain 3"/>
    <property type="match status" value="1"/>
</dbReference>
<keyword evidence="1" id="KW-0732">Signal</keyword>
<dbReference type="InterPro" id="IPR000914">
    <property type="entry name" value="SBP_5_dom"/>
</dbReference>
<reference evidence="3" key="1">
    <citation type="journal article" date="2014" name="Front. Microbiol.">
        <title>High frequency of phylogenetically diverse reductive dehalogenase-homologous genes in deep subseafloor sedimentary metagenomes.</title>
        <authorList>
            <person name="Kawai M."/>
            <person name="Futagami T."/>
            <person name="Toyoda A."/>
            <person name="Takaki Y."/>
            <person name="Nishi S."/>
            <person name="Hori S."/>
            <person name="Arai W."/>
            <person name="Tsubouchi T."/>
            <person name="Morono Y."/>
            <person name="Uchiyama I."/>
            <person name="Ito T."/>
            <person name="Fujiyama A."/>
            <person name="Inagaki F."/>
            <person name="Takami H."/>
        </authorList>
    </citation>
    <scope>NUCLEOTIDE SEQUENCE</scope>
    <source>
        <strain evidence="3">Expedition CK06-06</strain>
    </source>
</reference>
<dbReference type="AlphaFoldDB" id="X1GLF2"/>
<gene>
    <name evidence="3" type="ORF">S03H2_19481</name>
</gene>
<accession>X1GLF2</accession>
<dbReference type="GO" id="GO:0015833">
    <property type="term" value="P:peptide transport"/>
    <property type="evidence" value="ECO:0007669"/>
    <property type="project" value="TreeGrafter"/>
</dbReference>
<evidence type="ECO:0000259" key="2">
    <source>
        <dbReference type="Pfam" id="PF00496"/>
    </source>
</evidence>
<proteinExistence type="predicted"/>
<dbReference type="PANTHER" id="PTHR30290">
    <property type="entry name" value="PERIPLASMIC BINDING COMPONENT OF ABC TRANSPORTER"/>
    <property type="match status" value="1"/>
</dbReference>
<comment type="caution">
    <text evidence="3">The sequence shown here is derived from an EMBL/GenBank/DDBJ whole genome shotgun (WGS) entry which is preliminary data.</text>
</comment>
<dbReference type="PANTHER" id="PTHR30290:SF38">
    <property type="entry name" value="D,D-DIPEPTIDE-BINDING PERIPLASMIC PROTEIN DDPA-RELATED"/>
    <property type="match status" value="1"/>
</dbReference>
<feature type="non-terminal residue" evidence="3">
    <location>
        <position position="309"/>
    </location>
</feature>
<evidence type="ECO:0000313" key="3">
    <source>
        <dbReference type="EMBL" id="GAH45675.1"/>
    </source>
</evidence>
<dbReference type="Gene3D" id="3.90.76.10">
    <property type="entry name" value="Dipeptide-binding Protein, Domain 1"/>
    <property type="match status" value="1"/>
</dbReference>
<organism evidence="3">
    <name type="scientific">marine sediment metagenome</name>
    <dbReference type="NCBI Taxonomy" id="412755"/>
    <lineage>
        <taxon>unclassified sequences</taxon>
        <taxon>metagenomes</taxon>
        <taxon>ecological metagenomes</taxon>
    </lineage>
</organism>
<dbReference type="SUPFAM" id="SSF53850">
    <property type="entry name" value="Periplasmic binding protein-like II"/>
    <property type="match status" value="1"/>
</dbReference>
<dbReference type="InterPro" id="IPR039424">
    <property type="entry name" value="SBP_5"/>
</dbReference>
<feature type="non-terminal residue" evidence="3">
    <location>
        <position position="1"/>
    </location>
</feature>
<name>X1GLF2_9ZZZZ</name>
<dbReference type="CDD" id="cd00995">
    <property type="entry name" value="PBP2_NikA_DppA_OppA_like"/>
    <property type="match status" value="1"/>
</dbReference>
<dbReference type="Gene3D" id="3.40.190.10">
    <property type="entry name" value="Periplasmic binding protein-like II"/>
    <property type="match status" value="1"/>
</dbReference>
<dbReference type="EMBL" id="BARU01010176">
    <property type="protein sequence ID" value="GAH45675.1"/>
    <property type="molecule type" value="Genomic_DNA"/>
</dbReference>
<evidence type="ECO:0000256" key="1">
    <source>
        <dbReference type="ARBA" id="ARBA00022729"/>
    </source>
</evidence>
<dbReference type="GO" id="GO:1904680">
    <property type="term" value="F:peptide transmembrane transporter activity"/>
    <property type="evidence" value="ECO:0007669"/>
    <property type="project" value="TreeGrafter"/>
</dbReference>
<protein>
    <recommendedName>
        <fullName evidence="2">Solute-binding protein family 5 domain-containing protein</fullName>
    </recommendedName>
</protein>
<sequence length="309" mass="34719">VNPYAETLLAGAIEQYGPRGTDEYLFQLWQMVPEQYMEGVLAENWKVTADPPGVTFYLRQGIMWTGNTNIGMEPRELIADDVAFHLERLKAKPGNESRYAFVKSITATDRYTVHVEMSEYTANWPMLLGWWIGTAIHPPEVVEADASDWRNAVGTGPFIITNYVEGSACTYERNPNYRGTTTINGKEYQLPFIDELIYPIIPDESTQLAALRTGQVDWMPIIQPIYEDSLTQSSPGLIQSKYLSASVTAWKINAISSEYFCNRNIRRALMIATDLKGIRDSLFPGGEIDGFPLAQGLPAYTPLEELPES</sequence>
<dbReference type="Pfam" id="PF00496">
    <property type="entry name" value="SBP_bac_5"/>
    <property type="match status" value="1"/>
</dbReference>